<feature type="compositionally biased region" description="Low complexity" evidence="1">
    <location>
        <begin position="13"/>
        <end position="34"/>
    </location>
</feature>
<evidence type="ECO:0000313" key="2">
    <source>
        <dbReference type="EMBL" id="CAA9265481.1"/>
    </source>
</evidence>
<sequence length="44" mass="4547">CCARPTASTMRHSPATSRASATAATPRSPRTATSLRPSTGYLPT</sequence>
<reference evidence="2" key="1">
    <citation type="submission" date="2020-02" db="EMBL/GenBank/DDBJ databases">
        <authorList>
            <person name="Meier V. D."/>
        </authorList>
    </citation>
    <scope>NUCLEOTIDE SEQUENCE</scope>
    <source>
        <strain evidence="2">AVDCRST_MAG54</strain>
    </source>
</reference>
<dbReference type="AlphaFoldDB" id="A0A6J4J0D8"/>
<accession>A0A6J4J0D8</accession>
<organism evidence="2">
    <name type="scientific">uncultured Actinomycetospora sp</name>
    <dbReference type="NCBI Taxonomy" id="1135996"/>
    <lineage>
        <taxon>Bacteria</taxon>
        <taxon>Bacillati</taxon>
        <taxon>Actinomycetota</taxon>
        <taxon>Actinomycetes</taxon>
        <taxon>Pseudonocardiales</taxon>
        <taxon>Pseudonocardiaceae</taxon>
        <taxon>Actinomycetospora</taxon>
        <taxon>environmental samples</taxon>
    </lineage>
</organism>
<feature type="compositionally biased region" description="Polar residues" evidence="1">
    <location>
        <begin position="1"/>
        <end position="11"/>
    </location>
</feature>
<feature type="region of interest" description="Disordered" evidence="1">
    <location>
        <begin position="1"/>
        <end position="44"/>
    </location>
</feature>
<protein>
    <submittedName>
        <fullName evidence="2">Uncharacterized protein</fullName>
    </submittedName>
</protein>
<gene>
    <name evidence="2" type="ORF">AVDCRST_MAG54-2695</name>
</gene>
<feature type="non-terminal residue" evidence="2">
    <location>
        <position position="1"/>
    </location>
</feature>
<feature type="non-terminal residue" evidence="2">
    <location>
        <position position="44"/>
    </location>
</feature>
<evidence type="ECO:0000256" key="1">
    <source>
        <dbReference type="SAM" id="MobiDB-lite"/>
    </source>
</evidence>
<name>A0A6J4J0D8_9PSEU</name>
<proteinExistence type="predicted"/>
<dbReference type="EMBL" id="CADCTH010000344">
    <property type="protein sequence ID" value="CAA9265481.1"/>
    <property type="molecule type" value="Genomic_DNA"/>
</dbReference>